<name>A0ABR7A1N0_9BURK</name>
<keyword evidence="1 4" id="KW-0378">Hydrolase</keyword>
<dbReference type="GO" id="GO:0016787">
    <property type="term" value="F:hydrolase activity"/>
    <property type="evidence" value="ECO:0007669"/>
    <property type="project" value="UniProtKB-KW"/>
</dbReference>
<keyword evidence="2" id="KW-0732">Signal</keyword>
<sequence length="311" mass="33419">MSEYSVGRYARRCAAVTVQFAACLPLMVASSQAAAQTQPWHTFTACGGLQFDFLPAAGSGAKAETATAPAPLVLVVHGGGWSSGSREDYHGLQSWLSQQGLASLSIDYRLAPAARFPAQAEDTRCALQWVQQQAPALGIQSQRLAGFGISAGAHLLALTALQTPMVQPSAKKTAALRCVVLHGAPTDLLAWWRSSPDDMSRPMSQRRMLMQLFGQGPERAETEAAYRAASPLYHLKNLSLGSGGPRWLLLHGEQDVTVPVQQAQRFTDAIKAAGGQAELLRLPDTGHIGFGTHDRLVAARVSRFYQDCLKK</sequence>
<dbReference type="Proteomes" id="UP000654304">
    <property type="component" value="Unassembled WGS sequence"/>
</dbReference>
<organism evidence="4 5">
    <name type="scientific">Undibacterium curvum</name>
    <dbReference type="NCBI Taxonomy" id="2762294"/>
    <lineage>
        <taxon>Bacteria</taxon>
        <taxon>Pseudomonadati</taxon>
        <taxon>Pseudomonadota</taxon>
        <taxon>Betaproteobacteria</taxon>
        <taxon>Burkholderiales</taxon>
        <taxon>Oxalobacteraceae</taxon>
        <taxon>Undibacterium</taxon>
    </lineage>
</organism>
<comment type="caution">
    <text evidence="4">The sequence shown here is derived from an EMBL/GenBank/DDBJ whole genome shotgun (WGS) entry which is preliminary data.</text>
</comment>
<keyword evidence="5" id="KW-1185">Reference proteome</keyword>
<proteinExistence type="predicted"/>
<evidence type="ECO:0000313" key="4">
    <source>
        <dbReference type="EMBL" id="MBC3930812.1"/>
    </source>
</evidence>
<evidence type="ECO:0000259" key="3">
    <source>
        <dbReference type="Pfam" id="PF20434"/>
    </source>
</evidence>
<protein>
    <submittedName>
        <fullName evidence="4">Alpha/beta hydrolase</fullName>
    </submittedName>
</protein>
<dbReference type="PANTHER" id="PTHR48081">
    <property type="entry name" value="AB HYDROLASE SUPERFAMILY PROTEIN C4A8.06C"/>
    <property type="match status" value="1"/>
</dbReference>
<dbReference type="SUPFAM" id="SSF53474">
    <property type="entry name" value="alpha/beta-Hydrolases"/>
    <property type="match status" value="1"/>
</dbReference>
<evidence type="ECO:0000256" key="2">
    <source>
        <dbReference type="SAM" id="SignalP"/>
    </source>
</evidence>
<evidence type="ECO:0000313" key="5">
    <source>
        <dbReference type="Proteomes" id="UP000654304"/>
    </source>
</evidence>
<accession>A0ABR7A1N0</accession>
<feature type="domain" description="BD-FAE-like" evidence="3">
    <location>
        <begin position="65"/>
        <end position="268"/>
    </location>
</feature>
<dbReference type="Gene3D" id="3.40.50.1820">
    <property type="entry name" value="alpha/beta hydrolase"/>
    <property type="match status" value="1"/>
</dbReference>
<feature type="signal peptide" evidence="2">
    <location>
        <begin position="1"/>
        <end position="35"/>
    </location>
</feature>
<dbReference type="InterPro" id="IPR049492">
    <property type="entry name" value="BD-FAE-like_dom"/>
</dbReference>
<feature type="chain" id="PRO_5046343821" evidence="2">
    <location>
        <begin position="36"/>
        <end position="311"/>
    </location>
</feature>
<reference evidence="4 5" key="1">
    <citation type="submission" date="2020-08" db="EMBL/GenBank/DDBJ databases">
        <title>Novel species isolated from subtropical streams in China.</title>
        <authorList>
            <person name="Lu H."/>
        </authorList>
    </citation>
    <scope>NUCLEOTIDE SEQUENCE [LARGE SCALE GENOMIC DNA]</scope>
    <source>
        <strain evidence="4 5">CY22W</strain>
    </source>
</reference>
<gene>
    <name evidence="4" type="ORF">H8K43_03945</name>
</gene>
<dbReference type="EMBL" id="JACOGD010000002">
    <property type="protein sequence ID" value="MBC3930812.1"/>
    <property type="molecule type" value="Genomic_DNA"/>
</dbReference>
<dbReference type="RefSeq" id="WP_186902663.1">
    <property type="nucleotide sequence ID" value="NZ_JACOGD010000002.1"/>
</dbReference>
<dbReference type="InterPro" id="IPR050300">
    <property type="entry name" value="GDXG_lipolytic_enzyme"/>
</dbReference>
<evidence type="ECO:0000256" key="1">
    <source>
        <dbReference type="ARBA" id="ARBA00022801"/>
    </source>
</evidence>
<dbReference type="Pfam" id="PF20434">
    <property type="entry name" value="BD-FAE"/>
    <property type="match status" value="1"/>
</dbReference>
<dbReference type="InterPro" id="IPR029058">
    <property type="entry name" value="AB_hydrolase_fold"/>
</dbReference>